<keyword evidence="8 11" id="KW-0238">DNA-binding</keyword>
<evidence type="ECO:0000256" key="5">
    <source>
        <dbReference type="ARBA" id="ARBA00023004"/>
    </source>
</evidence>
<feature type="binding site" evidence="11">
    <location>
        <position position="58"/>
    </location>
    <ligand>
        <name>[4Fe-4S] cluster</name>
        <dbReference type="ChEBI" id="CHEBI:49883"/>
    </ligand>
</feature>
<dbReference type="RefSeq" id="WP_081920515.1">
    <property type="nucleotide sequence ID" value="NZ_BMNZ01000005.1"/>
</dbReference>
<accession>A0ABQ2I6Z2</accession>
<evidence type="ECO:0000256" key="6">
    <source>
        <dbReference type="ARBA" id="ARBA00023014"/>
    </source>
</evidence>
<feature type="binding site" evidence="11">
    <location>
        <position position="91"/>
    </location>
    <ligand>
        <name>[4Fe-4S] cluster</name>
        <dbReference type="ChEBI" id="CHEBI:49883"/>
    </ligand>
</feature>
<organism evidence="13 14">
    <name type="scientific">Terrabacter tumescens</name>
    <dbReference type="NCBI Taxonomy" id="60443"/>
    <lineage>
        <taxon>Bacteria</taxon>
        <taxon>Bacillati</taxon>
        <taxon>Actinomycetota</taxon>
        <taxon>Actinomycetes</taxon>
        <taxon>Micrococcales</taxon>
        <taxon>Intrasporangiaceae</taxon>
        <taxon>Terrabacter</taxon>
    </lineage>
</organism>
<keyword evidence="7 11" id="KW-0805">Transcription regulation</keyword>
<comment type="function">
    <text evidence="11">Acts as a transcriptional regulator. Probably redox-responsive. The apo- but not holo-form probably binds DNA.</text>
</comment>
<dbReference type="EMBL" id="BMNZ01000005">
    <property type="protein sequence ID" value="GGM99325.1"/>
    <property type="molecule type" value="Genomic_DNA"/>
</dbReference>
<keyword evidence="9 11" id="KW-1015">Disulfide bond</keyword>
<dbReference type="Proteomes" id="UP000623461">
    <property type="component" value="Unassembled WGS sequence"/>
</dbReference>
<evidence type="ECO:0000256" key="10">
    <source>
        <dbReference type="ARBA" id="ARBA00023163"/>
    </source>
</evidence>
<keyword evidence="11" id="KW-0963">Cytoplasm</keyword>
<feature type="domain" description="4Fe-4S Wbl-type" evidence="12">
    <location>
        <begin position="57"/>
        <end position="115"/>
    </location>
</feature>
<proteinExistence type="inferred from homology"/>
<keyword evidence="3 11" id="KW-0004">4Fe-4S</keyword>
<evidence type="ECO:0000256" key="3">
    <source>
        <dbReference type="ARBA" id="ARBA00022485"/>
    </source>
</evidence>
<evidence type="ECO:0000256" key="1">
    <source>
        <dbReference type="ARBA" id="ARBA00004496"/>
    </source>
</evidence>
<feature type="binding site" evidence="11">
    <location>
        <position position="82"/>
    </location>
    <ligand>
        <name>[4Fe-4S] cluster</name>
        <dbReference type="ChEBI" id="CHEBI:49883"/>
    </ligand>
</feature>
<feature type="binding site" evidence="11">
    <location>
        <position position="85"/>
    </location>
    <ligand>
        <name>[4Fe-4S] cluster</name>
        <dbReference type="ChEBI" id="CHEBI:49883"/>
    </ligand>
</feature>
<dbReference type="HAMAP" id="MF_01479">
    <property type="entry name" value="WhiB"/>
    <property type="match status" value="1"/>
</dbReference>
<comment type="caution">
    <text evidence="13">The sequence shown here is derived from an EMBL/GenBank/DDBJ whole genome shotgun (WGS) entry which is preliminary data.</text>
</comment>
<name>A0ABQ2I6Z2_9MICO</name>
<dbReference type="PROSITE" id="PS51674">
    <property type="entry name" value="4FE4S_WBL"/>
    <property type="match status" value="1"/>
</dbReference>
<keyword evidence="14" id="KW-1185">Reference proteome</keyword>
<evidence type="ECO:0000256" key="9">
    <source>
        <dbReference type="ARBA" id="ARBA00023157"/>
    </source>
</evidence>
<comment type="similarity">
    <text evidence="2 11">Belongs to the WhiB family.</text>
</comment>
<reference evidence="14" key="1">
    <citation type="journal article" date="2019" name="Int. J. Syst. Evol. Microbiol.">
        <title>The Global Catalogue of Microorganisms (GCM) 10K type strain sequencing project: providing services to taxonomists for standard genome sequencing and annotation.</title>
        <authorList>
            <consortium name="The Broad Institute Genomics Platform"/>
            <consortium name="The Broad Institute Genome Sequencing Center for Infectious Disease"/>
            <person name="Wu L."/>
            <person name="Ma J."/>
        </authorList>
    </citation>
    <scope>NUCLEOTIDE SEQUENCE [LARGE SCALE GENOMIC DNA]</scope>
    <source>
        <strain evidence="14">JCM 1365</strain>
    </source>
</reference>
<comment type="PTM">
    <text evidence="11">The Fe-S cluster can be nitrosylated by nitric oxide (NO).</text>
</comment>
<dbReference type="PANTHER" id="PTHR38839">
    <property type="entry name" value="TRANSCRIPTIONAL REGULATOR WHID-RELATED"/>
    <property type="match status" value="1"/>
</dbReference>
<evidence type="ECO:0000256" key="4">
    <source>
        <dbReference type="ARBA" id="ARBA00022723"/>
    </source>
</evidence>
<keyword evidence="4 11" id="KW-0479">Metal-binding</keyword>
<keyword evidence="10 11" id="KW-0804">Transcription</keyword>
<keyword evidence="5 11" id="KW-0408">Iron</keyword>
<dbReference type="Pfam" id="PF02467">
    <property type="entry name" value="Whib"/>
    <property type="match status" value="1"/>
</dbReference>
<dbReference type="InterPro" id="IPR034768">
    <property type="entry name" value="4FE4S_WBL"/>
</dbReference>
<evidence type="ECO:0000256" key="8">
    <source>
        <dbReference type="ARBA" id="ARBA00023125"/>
    </source>
</evidence>
<evidence type="ECO:0000259" key="12">
    <source>
        <dbReference type="PROSITE" id="PS51674"/>
    </source>
</evidence>
<comment type="PTM">
    <text evidence="11">Upon Fe-S cluster removal intramolecular disulfide bonds are formed.</text>
</comment>
<evidence type="ECO:0000256" key="2">
    <source>
        <dbReference type="ARBA" id="ARBA00006597"/>
    </source>
</evidence>
<keyword evidence="6 11" id="KW-0411">Iron-sulfur</keyword>
<evidence type="ECO:0000313" key="14">
    <source>
        <dbReference type="Proteomes" id="UP000623461"/>
    </source>
</evidence>
<evidence type="ECO:0000256" key="11">
    <source>
        <dbReference type="HAMAP-Rule" id="MF_01479"/>
    </source>
</evidence>
<comment type="subcellular location">
    <subcellularLocation>
        <location evidence="1 11">Cytoplasm</location>
    </subcellularLocation>
</comment>
<protein>
    <recommendedName>
        <fullName evidence="11">Transcriptional regulator WhiB</fullName>
    </recommendedName>
</protein>
<sequence>MSVRATTQHRQPMAYVRAQATPGNWLRDYGQPIKCLNTKRGPSLQSLLEPTWMRDAICSSVDPELWFQESDTSSARRAISLCHECPVRAMCLASALVFREEYGISGGLTPSQRRPLEGRLMRGHALGDVLSAGLRRRTQTDQQGAA</sequence>
<evidence type="ECO:0000313" key="13">
    <source>
        <dbReference type="EMBL" id="GGM99325.1"/>
    </source>
</evidence>
<gene>
    <name evidence="11" type="primary">whiB</name>
    <name evidence="13" type="ORF">GCM10009721_27960</name>
</gene>
<dbReference type="InterPro" id="IPR003482">
    <property type="entry name" value="Whib"/>
</dbReference>
<comment type="cofactor">
    <cofactor evidence="11">
        <name>[4Fe-4S] cluster</name>
        <dbReference type="ChEBI" id="CHEBI:49883"/>
    </cofactor>
    <text evidence="11">Binds 1 [4Fe-4S] cluster per subunit. Following nitrosylation of the [4Fe-4S] cluster binds 1 [4Fe-8(NO)] cluster per subunit.</text>
</comment>
<evidence type="ECO:0000256" key="7">
    <source>
        <dbReference type="ARBA" id="ARBA00023015"/>
    </source>
</evidence>